<dbReference type="EMBL" id="ABOX02000002">
    <property type="protein sequence ID" value="EEF63164.1"/>
    <property type="molecule type" value="Genomic_DNA"/>
</dbReference>
<feature type="transmembrane region" description="Helical" evidence="5">
    <location>
        <begin position="273"/>
        <end position="295"/>
    </location>
</feature>
<keyword evidence="4 5" id="KW-0472">Membrane</keyword>
<dbReference type="Pfam" id="PF04932">
    <property type="entry name" value="Wzy_C"/>
    <property type="match status" value="1"/>
</dbReference>
<comment type="subcellular location">
    <subcellularLocation>
        <location evidence="1">Membrane</location>
        <topology evidence="1">Multi-pass membrane protein</topology>
    </subcellularLocation>
</comment>
<evidence type="ECO:0000256" key="3">
    <source>
        <dbReference type="ARBA" id="ARBA00022989"/>
    </source>
</evidence>
<feature type="transmembrane region" description="Helical" evidence="5">
    <location>
        <begin position="107"/>
        <end position="126"/>
    </location>
</feature>
<dbReference type="Proteomes" id="UP000003688">
    <property type="component" value="Unassembled WGS sequence"/>
</dbReference>
<feature type="transmembrane region" description="Helical" evidence="5">
    <location>
        <begin position="302"/>
        <end position="323"/>
    </location>
</feature>
<keyword evidence="8" id="KW-1185">Reference proteome</keyword>
<evidence type="ECO:0000313" key="8">
    <source>
        <dbReference type="Proteomes" id="UP000003688"/>
    </source>
</evidence>
<reference evidence="7 8" key="1">
    <citation type="journal article" date="2011" name="J. Bacteriol.">
        <title>Genome sequence of 'Pedosphaera parvula' Ellin514, an aerobic Verrucomicrobial isolate from pasture soil.</title>
        <authorList>
            <person name="Kant R."/>
            <person name="van Passel M.W."/>
            <person name="Sangwan P."/>
            <person name="Palva A."/>
            <person name="Lucas S."/>
            <person name="Copeland A."/>
            <person name="Lapidus A."/>
            <person name="Glavina Del Rio T."/>
            <person name="Dalin E."/>
            <person name="Tice H."/>
            <person name="Bruce D."/>
            <person name="Goodwin L."/>
            <person name="Pitluck S."/>
            <person name="Chertkov O."/>
            <person name="Larimer F.W."/>
            <person name="Land M.L."/>
            <person name="Hauser L."/>
            <person name="Brettin T.S."/>
            <person name="Detter J.C."/>
            <person name="Han S."/>
            <person name="de Vos W.M."/>
            <person name="Janssen P.H."/>
            <person name="Smidt H."/>
        </authorList>
    </citation>
    <scope>NUCLEOTIDE SEQUENCE [LARGE SCALE GENOMIC DNA]</scope>
    <source>
        <strain evidence="7 8">Ellin514</strain>
    </source>
</reference>
<evidence type="ECO:0000259" key="6">
    <source>
        <dbReference type="Pfam" id="PF04932"/>
    </source>
</evidence>
<accession>B9XAX9</accession>
<sequence length="505" mass="55059" precursor="true">MRAGLKSFTPAIRYWNPPGLPSALIVSATRTPAKAASFNPTPILAQVLFCVLLTGGVLATGRARLAGIVFWGALGLILVRQFVWGGSLKVLCLLIGTAPFINLLRGFALYNIVILLFVAALTYHMISRPGEMRLIWRKASLLKPMFVCIAAFYALSLFNTRDYSVNLRLFELALTLMVLLILGQNPVALGTALTANLVSAWVVGFSLLSQMNSSSVARLGMIVMDGQTLGNPIQLGLPLAFGFLALIIDRGYWLNLQHRPVLRYCMLVPTLPLLALTTSRSAWLVAAGGIMVTFLAGKKQRIIMLMTIALGFLAFQAVLLSPYGKSLKKGLDRTFSERRTASQRTSGRSDQWRVSYYAFTESPVTMLIGHGPGRGAEVYADYSHEVGGVKYAVGKKVALHSLFMQVAVEAGCLGLSLLGLWLFLIFIRITRQTLLHRAMLPLACYFGYLFVVITVSGNDVNSGILLGLALLGSMVVPAQTTKRQAMRVQLEGRARLNHKTAFSAT</sequence>
<dbReference type="STRING" id="320771.Cflav_PD5799"/>
<dbReference type="InterPro" id="IPR051533">
    <property type="entry name" value="WaaL-like"/>
</dbReference>
<protein>
    <submittedName>
        <fullName evidence="7">O-antigen polymerase</fullName>
    </submittedName>
</protein>
<feature type="transmembrane region" description="Helical" evidence="5">
    <location>
        <begin position="68"/>
        <end position="95"/>
    </location>
</feature>
<feature type="transmembrane region" description="Helical" evidence="5">
    <location>
        <begin position="463"/>
        <end position="480"/>
    </location>
</feature>
<dbReference type="AlphaFoldDB" id="B9XAX9"/>
<gene>
    <name evidence="7" type="ORF">Cflav_PD5799</name>
</gene>
<feature type="transmembrane region" description="Helical" evidence="5">
    <location>
        <begin position="188"/>
        <end position="208"/>
    </location>
</feature>
<dbReference type="InterPro" id="IPR007016">
    <property type="entry name" value="O-antigen_ligase-rel_domated"/>
</dbReference>
<dbReference type="RefSeq" id="WP_007412977.1">
    <property type="nucleotide sequence ID" value="NZ_ABOX02000002.1"/>
</dbReference>
<proteinExistence type="predicted"/>
<evidence type="ECO:0000256" key="1">
    <source>
        <dbReference type="ARBA" id="ARBA00004141"/>
    </source>
</evidence>
<feature type="transmembrane region" description="Helical" evidence="5">
    <location>
        <begin position="141"/>
        <end position="158"/>
    </location>
</feature>
<organism evidence="7 8">
    <name type="scientific">Pedosphaera parvula (strain Ellin514)</name>
    <dbReference type="NCBI Taxonomy" id="320771"/>
    <lineage>
        <taxon>Bacteria</taxon>
        <taxon>Pseudomonadati</taxon>
        <taxon>Verrucomicrobiota</taxon>
        <taxon>Pedosphaerae</taxon>
        <taxon>Pedosphaerales</taxon>
        <taxon>Pedosphaeraceae</taxon>
        <taxon>Pedosphaera</taxon>
    </lineage>
</organism>
<evidence type="ECO:0000256" key="4">
    <source>
        <dbReference type="ARBA" id="ARBA00023136"/>
    </source>
</evidence>
<evidence type="ECO:0000313" key="7">
    <source>
        <dbReference type="EMBL" id="EEF63164.1"/>
    </source>
</evidence>
<feature type="transmembrane region" description="Helical" evidence="5">
    <location>
        <begin position="229"/>
        <end position="253"/>
    </location>
</feature>
<evidence type="ECO:0000256" key="2">
    <source>
        <dbReference type="ARBA" id="ARBA00022692"/>
    </source>
</evidence>
<dbReference type="PANTHER" id="PTHR37422:SF13">
    <property type="entry name" value="LIPOPOLYSACCHARIDE BIOSYNTHESIS PROTEIN PA4999-RELATED"/>
    <property type="match status" value="1"/>
</dbReference>
<keyword evidence="3 5" id="KW-1133">Transmembrane helix</keyword>
<evidence type="ECO:0000256" key="5">
    <source>
        <dbReference type="SAM" id="Phobius"/>
    </source>
</evidence>
<dbReference type="PANTHER" id="PTHR37422">
    <property type="entry name" value="TEICHURONIC ACID BIOSYNTHESIS PROTEIN TUAE"/>
    <property type="match status" value="1"/>
</dbReference>
<name>B9XAX9_PEDPL</name>
<comment type="caution">
    <text evidence="7">The sequence shown here is derived from an EMBL/GenBank/DDBJ whole genome shotgun (WGS) entry which is preliminary data.</text>
</comment>
<feature type="domain" description="O-antigen ligase-related" evidence="6">
    <location>
        <begin position="270"/>
        <end position="418"/>
    </location>
</feature>
<feature type="transmembrane region" description="Helical" evidence="5">
    <location>
        <begin position="43"/>
        <end position="62"/>
    </location>
</feature>
<dbReference type="GO" id="GO:0016020">
    <property type="term" value="C:membrane"/>
    <property type="evidence" value="ECO:0007669"/>
    <property type="project" value="UniProtKB-SubCell"/>
</dbReference>
<feature type="transmembrane region" description="Helical" evidence="5">
    <location>
        <begin position="402"/>
        <end position="426"/>
    </location>
</feature>
<feature type="transmembrane region" description="Helical" evidence="5">
    <location>
        <begin position="438"/>
        <end position="457"/>
    </location>
</feature>
<keyword evidence="2 5" id="KW-0812">Transmembrane</keyword>